<proteinExistence type="predicted"/>
<dbReference type="Proteomes" id="UP001303046">
    <property type="component" value="Unassembled WGS sequence"/>
</dbReference>
<keyword evidence="2" id="KW-1185">Reference proteome</keyword>
<organism evidence="1 2">
    <name type="scientific">Necator americanus</name>
    <name type="common">Human hookworm</name>
    <dbReference type="NCBI Taxonomy" id="51031"/>
    <lineage>
        <taxon>Eukaryota</taxon>
        <taxon>Metazoa</taxon>
        <taxon>Ecdysozoa</taxon>
        <taxon>Nematoda</taxon>
        <taxon>Chromadorea</taxon>
        <taxon>Rhabditida</taxon>
        <taxon>Rhabditina</taxon>
        <taxon>Rhabditomorpha</taxon>
        <taxon>Strongyloidea</taxon>
        <taxon>Ancylostomatidae</taxon>
        <taxon>Bunostominae</taxon>
        <taxon>Necator</taxon>
    </lineage>
</organism>
<protein>
    <submittedName>
        <fullName evidence="1">Uncharacterized protein</fullName>
    </submittedName>
</protein>
<reference evidence="1 2" key="1">
    <citation type="submission" date="2023-08" db="EMBL/GenBank/DDBJ databases">
        <title>A Necator americanus chromosomal reference genome.</title>
        <authorList>
            <person name="Ilik V."/>
            <person name="Petrzelkova K.J."/>
            <person name="Pardy F."/>
            <person name="Fuh T."/>
            <person name="Niatou-Singa F.S."/>
            <person name="Gouil Q."/>
            <person name="Baker L."/>
            <person name="Ritchie M.E."/>
            <person name="Jex A.R."/>
            <person name="Gazzola D."/>
            <person name="Li H."/>
            <person name="Toshio Fujiwara R."/>
            <person name="Zhan B."/>
            <person name="Aroian R.V."/>
            <person name="Pafco B."/>
            <person name="Schwarz E.M."/>
        </authorList>
    </citation>
    <scope>NUCLEOTIDE SEQUENCE [LARGE SCALE GENOMIC DNA]</scope>
    <source>
        <strain evidence="1 2">Aroian</strain>
        <tissue evidence="1">Whole animal</tissue>
    </source>
</reference>
<gene>
    <name evidence="1" type="primary">Necator_chrII.g7829</name>
    <name evidence="1" type="ORF">RB195_020035</name>
</gene>
<evidence type="ECO:0000313" key="2">
    <source>
        <dbReference type="Proteomes" id="UP001303046"/>
    </source>
</evidence>
<sequence>MDLENDPNAAVLKYLGNGNSSNIVHGLDSREKNGGRRSRLLSRNYRAEITLSKLKFCSQFIGYDYKTLRWEEYEMSREPFDFIGSNGAFLGLSCDSTYLVALRLFRSEAILYFLELSPTKALQRNFLLLTEIDTFTRIRIYFQQSNRFISSFIYNQSDLISAYENGLSESSTFLVVTVFPDLMLRLSLSSSATIVRRKSPKGDGVMRKYGYPSHGCSYVFSGFFLQDLSRFWSYFIFKFMQNLDYLRIHANGFVLNTGVTLLMILFSETAPAKLKYMQKIWRVIKQDKGPVLSGKSHSVSADLGEEIRVDASVVQENEFEGMSYRLVDCDSGSFNDPKEYCGLRRPLFVSRHVVCIESLIDRAVIVFIRRSKLFKGACYKGSRDYETDISYVDDQGVCKIITVCVCEVQIPLNGDGDTKNVFYLCRVDTSWSVFRGWIPGGTCRILKELPHVLAFNPRAWYPYARFPVERDGYAYNVANKVMFCEQPQRRLTSYHGDIDVILDCID</sequence>
<dbReference type="EMBL" id="JAVFWL010000002">
    <property type="protein sequence ID" value="KAK6737686.1"/>
    <property type="molecule type" value="Genomic_DNA"/>
</dbReference>
<evidence type="ECO:0000313" key="1">
    <source>
        <dbReference type="EMBL" id="KAK6737686.1"/>
    </source>
</evidence>
<accession>A0ABR1CIG6</accession>
<name>A0ABR1CIG6_NECAM</name>
<comment type="caution">
    <text evidence="1">The sequence shown here is derived from an EMBL/GenBank/DDBJ whole genome shotgun (WGS) entry which is preliminary data.</text>
</comment>